<comment type="caution">
    <text evidence="2">The sequence shown here is derived from an EMBL/GenBank/DDBJ whole genome shotgun (WGS) entry which is preliminary data.</text>
</comment>
<feature type="compositionally biased region" description="Polar residues" evidence="1">
    <location>
        <begin position="11"/>
        <end position="21"/>
    </location>
</feature>
<proteinExistence type="predicted"/>
<feature type="region of interest" description="Disordered" evidence="1">
    <location>
        <begin position="1"/>
        <end position="23"/>
    </location>
</feature>
<accession>A0A235EHC3</accession>
<dbReference type="RefSeq" id="WP_094291393.1">
    <property type="nucleotide sequence ID" value="NZ_NOIG01000012.1"/>
</dbReference>
<gene>
    <name evidence="2" type="ORF">CBY09_20400</name>
</gene>
<evidence type="ECO:0000313" key="2">
    <source>
        <dbReference type="EMBL" id="OYD48390.1"/>
    </source>
</evidence>
<dbReference type="EMBL" id="NOIG01000012">
    <property type="protein sequence ID" value="OYD48390.1"/>
    <property type="molecule type" value="Genomic_DNA"/>
</dbReference>
<keyword evidence="3" id="KW-1185">Reference proteome</keyword>
<organism evidence="2 3">
    <name type="scientific">Acidovorax kalamii</name>
    <dbReference type="NCBI Taxonomy" id="2004485"/>
    <lineage>
        <taxon>Bacteria</taxon>
        <taxon>Pseudomonadati</taxon>
        <taxon>Pseudomonadota</taxon>
        <taxon>Betaproteobacteria</taxon>
        <taxon>Burkholderiales</taxon>
        <taxon>Comamonadaceae</taxon>
        <taxon>Acidovorax</taxon>
    </lineage>
</organism>
<evidence type="ECO:0000313" key="3">
    <source>
        <dbReference type="Proteomes" id="UP000215441"/>
    </source>
</evidence>
<name>A0A235EHC3_9BURK</name>
<sequence length="74" mass="7756">MADRIPARASTAHTPSPTTGTPDPIRLHADAHNALSTALHHLCQSQLDVPSARRKVSQALAALRGLDVALSLEG</sequence>
<evidence type="ECO:0000256" key="1">
    <source>
        <dbReference type="SAM" id="MobiDB-lite"/>
    </source>
</evidence>
<protein>
    <submittedName>
        <fullName evidence="2">Uncharacterized protein</fullName>
    </submittedName>
</protein>
<dbReference type="Proteomes" id="UP000215441">
    <property type="component" value="Unassembled WGS sequence"/>
</dbReference>
<dbReference type="OrthoDB" id="8812628at2"/>
<reference evidence="2 3" key="1">
    <citation type="submission" date="2017-07" db="EMBL/GenBank/DDBJ databases">
        <title>Acidovorax KNDSW TSA 6 genome sequence and assembly.</title>
        <authorList>
            <person name="Mayilraj S."/>
        </authorList>
    </citation>
    <scope>NUCLEOTIDE SEQUENCE [LARGE SCALE GENOMIC DNA]</scope>
    <source>
        <strain evidence="2 3">KNDSW-TSA6</strain>
    </source>
</reference>
<dbReference type="AlphaFoldDB" id="A0A235EHC3"/>